<organism evidence="1">
    <name type="scientific">uncultured Synechococcales cyanobacterium</name>
    <dbReference type="NCBI Taxonomy" id="1936017"/>
    <lineage>
        <taxon>Bacteria</taxon>
        <taxon>Bacillati</taxon>
        <taxon>Cyanobacteriota</taxon>
        <taxon>Cyanophyceae</taxon>
        <taxon>Synechococcales</taxon>
        <taxon>environmental samples</taxon>
    </lineage>
</organism>
<dbReference type="SUPFAM" id="SSF75304">
    <property type="entry name" value="Amidase signature (AS) enzymes"/>
    <property type="match status" value="1"/>
</dbReference>
<dbReference type="AlphaFoldDB" id="A0A6J4VVM8"/>
<evidence type="ECO:0000313" key="1">
    <source>
        <dbReference type="EMBL" id="CAA9589380.1"/>
    </source>
</evidence>
<name>A0A6J4VVM8_9CYAN</name>
<reference evidence="1" key="1">
    <citation type="submission" date="2020-02" db="EMBL/GenBank/DDBJ databases">
        <authorList>
            <person name="Meier V. D."/>
        </authorList>
    </citation>
    <scope>NUCLEOTIDE SEQUENCE</scope>
    <source>
        <strain evidence="1">AVDCRST_MAG81</strain>
    </source>
</reference>
<dbReference type="Gene3D" id="3.90.1300.10">
    <property type="entry name" value="Amidase signature (AS) domain"/>
    <property type="match status" value="1"/>
</dbReference>
<proteinExistence type="predicted"/>
<accession>A0A6J4VVM8</accession>
<dbReference type="PANTHER" id="PTHR42678">
    <property type="entry name" value="AMIDASE"/>
    <property type="match status" value="1"/>
</dbReference>
<protein>
    <recommendedName>
        <fullName evidence="2">Amidase domain-containing protein</fullName>
    </recommendedName>
</protein>
<dbReference type="InterPro" id="IPR036928">
    <property type="entry name" value="AS_sf"/>
</dbReference>
<evidence type="ECO:0008006" key="2">
    <source>
        <dbReference type="Google" id="ProtNLM"/>
    </source>
</evidence>
<dbReference type="EMBL" id="CADCWO010000242">
    <property type="protein sequence ID" value="CAA9589380.1"/>
    <property type="molecule type" value="Genomic_DNA"/>
</dbReference>
<sequence length="147" mass="15476">MPVATLVDVVASNDVDLANRSAYGQNALKELQLTDSASTTYTTLLKTNQTTAQTVLNQFFTKAGIDVLIASTQAYATAGYSALTLPLGLSKSGEPQGAILIDKYLDEPKLLALGYAIAQATRARKPPNLDATLATFTKLSQAAPKSP</sequence>
<gene>
    <name evidence="1" type="ORF">AVDCRST_MAG81-4676</name>
</gene>
<dbReference type="PANTHER" id="PTHR42678:SF34">
    <property type="entry name" value="OS04G0183300 PROTEIN"/>
    <property type="match status" value="1"/>
</dbReference>